<dbReference type="EMBL" id="CP118157">
    <property type="protein sequence ID" value="WOF22554.1"/>
    <property type="molecule type" value="Genomic_DNA"/>
</dbReference>
<dbReference type="InterPro" id="IPR050099">
    <property type="entry name" value="SIS_GmhA/DiaA_subfam"/>
</dbReference>
<dbReference type="GO" id="GO:0097367">
    <property type="term" value="F:carbohydrate derivative binding"/>
    <property type="evidence" value="ECO:0007669"/>
    <property type="project" value="InterPro"/>
</dbReference>
<dbReference type="PROSITE" id="PS51464">
    <property type="entry name" value="SIS"/>
    <property type="match status" value="1"/>
</dbReference>
<dbReference type="InterPro" id="IPR001347">
    <property type="entry name" value="SIS_dom"/>
</dbReference>
<dbReference type="PANTHER" id="PTHR30390">
    <property type="entry name" value="SEDOHEPTULOSE 7-PHOSPHATE ISOMERASE / DNAA INITIATOR-ASSOCIATING FACTOR FOR REPLICATION INITIATION"/>
    <property type="match status" value="1"/>
</dbReference>
<name>A0AA97FIA6_9MICO</name>
<dbReference type="RefSeq" id="WP_317139025.1">
    <property type="nucleotide sequence ID" value="NZ_CP118157.1"/>
</dbReference>
<reference evidence="2 3" key="1">
    <citation type="submission" date="2023-02" db="EMBL/GenBank/DDBJ databases">
        <title>Microbacterium betulae sp. nov., isolated from birch wood.</title>
        <authorList>
            <person name="Pasciak M."/>
            <person name="Pawlik K.J."/>
            <person name="Martynowski D."/>
            <person name="Laczmanski L."/>
            <person name="Ciekot J."/>
            <person name="Szponar B."/>
            <person name="Wojcik-Fatla A."/>
            <person name="Mackiewicz B."/>
            <person name="Farian E."/>
            <person name="Cholewa G."/>
            <person name="Cholewa A."/>
            <person name="Dutkiewicz J."/>
        </authorList>
    </citation>
    <scope>NUCLEOTIDE SEQUENCE [LARGE SCALE GENOMIC DNA]</scope>
    <source>
        <strain evidence="2 3">AB</strain>
    </source>
</reference>
<sequence>MAVMESLAEYVDLVGTRNRDAIAQAARAIARTAEDGGLVRATGAGHSLAAVLETFFRAGGLAFVRPIWHPRVLPFHGARTATDAEREEGLGAATAREAGIHAEDTVVVFSNSGANPFPVEVAEVAASAGATVVAVTSRDANRATPRRAARRLVDIADIVVDTAVPAGDATWPPDAPVTAPVSSLATNTVWTLILREVYELAPDAPRWKSANVPGNDAFNHELVERFAARIPEL</sequence>
<dbReference type="Pfam" id="PF13580">
    <property type="entry name" value="SIS_2"/>
    <property type="match status" value="1"/>
</dbReference>
<dbReference type="GO" id="GO:1901135">
    <property type="term" value="P:carbohydrate derivative metabolic process"/>
    <property type="evidence" value="ECO:0007669"/>
    <property type="project" value="InterPro"/>
</dbReference>
<evidence type="ECO:0000313" key="2">
    <source>
        <dbReference type="EMBL" id="WOF22554.1"/>
    </source>
</evidence>
<proteinExistence type="predicted"/>
<keyword evidence="2" id="KW-0413">Isomerase</keyword>
<gene>
    <name evidence="2" type="ORF">N8K70_14320</name>
</gene>
<evidence type="ECO:0000313" key="3">
    <source>
        <dbReference type="Proteomes" id="UP001305498"/>
    </source>
</evidence>
<feature type="domain" description="SIS" evidence="1">
    <location>
        <begin position="29"/>
        <end position="202"/>
    </location>
</feature>
<dbReference type="PANTHER" id="PTHR30390:SF7">
    <property type="entry name" value="PHOSPHOHEPTOSE ISOMERASE"/>
    <property type="match status" value="1"/>
</dbReference>
<dbReference type="SUPFAM" id="SSF53697">
    <property type="entry name" value="SIS domain"/>
    <property type="match status" value="1"/>
</dbReference>
<dbReference type="Gene3D" id="3.40.50.10490">
    <property type="entry name" value="Glucose-6-phosphate isomerase like protein, domain 1"/>
    <property type="match status" value="1"/>
</dbReference>
<dbReference type="GO" id="GO:0016853">
    <property type="term" value="F:isomerase activity"/>
    <property type="evidence" value="ECO:0007669"/>
    <property type="project" value="UniProtKB-KW"/>
</dbReference>
<evidence type="ECO:0000259" key="1">
    <source>
        <dbReference type="PROSITE" id="PS51464"/>
    </source>
</evidence>
<dbReference type="AlphaFoldDB" id="A0AA97FIA6"/>
<dbReference type="Proteomes" id="UP001305498">
    <property type="component" value="Chromosome"/>
</dbReference>
<accession>A0AA97FIA6</accession>
<keyword evidence="3" id="KW-1185">Reference proteome</keyword>
<organism evidence="2 3">
    <name type="scientific">Microbacterium betulae</name>
    <dbReference type="NCBI Taxonomy" id="2981139"/>
    <lineage>
        <taxon>Bacteria</taxon>
        <taxon>Bacillati</taxon>
        <taxon>Actinomycetota</taxon>
        <taxon>Actinomycetes</taxon>
        <taxon>Micrococcales</taxon>
        <taxon>Microbacteriaceae</taxon>
        <taxon>Microbacterium</taxon>
    </lineage>
</organism>
<dbReference type="InterPro" id="IPR046348">
    <property type="entry name" value="SIS_dom_sf"/>
</dbReference>
<dbReference type="KEGG" id="mbet:N8K70_14320"/>
<protein>
    <submittedName>
        <fullName evidence="2">Sugar isomerase domain-containing protein</fullName>
    </submittedName>
</protein>
<dbReference type="NCBIfam" id="NF002805">
    <property type="entry name" value="PRK02947.1"/>
    <property type="match status" value="1"/>
</dbReference>